<evidence type="ECO:0000313" key="2">
    <source>
        <dbReference type="EMBL" id="WWC41649.1"/>
    </source>
</evidence>
<dbReference type="RefSeq" id="WP_180380686.1">
    <property type="nucleotide sequence ID" value="NZ_CP144916.1"/>
</dbReference>
<proteinExistence type="predicted"/>
<dbReference type="GeneID" id="93114054"/>
<dbReference type="EMBL" id="CP144916">
    <property type="protein sequence ID" value="WWC41649.1"/>
    <property type="molecule type" value="Genomic_DNA"/>
</dbReference>
<sequence length="500" mass="58230">MKNIVLLGGSNSVMVNGLQKGLREYANVTNLALGDSTSVQNLYELCRSRNQETIKNANLIITESNINEIQHMYNPTNEMLEHTFRILQYFYSTLYKFNKPICIIILPFYTRNYILVNKMHRFLANYFGFNIIDMSDYYNKKNLIEFGNKFGPHQLAVVHRYLGKEIAKNIDIFKISKKTLDINLPEFKIVTPENMQRNGNFKIFNPNNSMYNETVYRLDSNNSLQFSRYIGYEIIAIHCWMLEIDGVYKKISSQDTLFNPASVILENHKIKIVKRVAKGNVCFAIMQKIVITTDLVVKINKDNLPNTEHCRHSGAFNNINARILPYFDLIAFLLCKPNPKMKLFDLSVIPTDKDIEIDKDIDRSYLIPNIVFFKDSMEFIDDYISHLYPNIVKHIDSVLTPQIIKKTEAQILSQLNKNTPQTQLSMQLSLEAENKILKDKIKELETNYQKAIKVKNHLSYKLGQALIKANKNWYKGGYIKFIFEAMKIKKEYKNKDKSNI</sequence>
<name>A0ABZ2E7E1_9BACT</name>
<feature type="coiled-coil region" evidence="1">
    <location>
        <begin position="427"/>
        <end position="454"/>
    </location>
</feature>
<dbReference type="Proteomes" id="UP001318120">
    <property type="component" value="Chromosome"/>
</dbReference>
<accession>A0ABZ2E7E1</accession>
<evidence type="ECO:0000313" key="3">
    <source>
        <dbReference type="Proteomes" id="UP001318120"/>
    </source>
</evidence>
<keyword evidence="1" id="KW-0175">Coiled coil</keyword>
<keyword evidence="3" id="KW-1185">Reference proteome</keyword>
<evidence type="ECO:0008006" key="4">
    <source>
        <dbReference type="Google" id="ProtNLM"/>
    </source>
</evidence>
<reference evidence="2 3" key="1">
    <citation type="journal article" date="2017" name="Genome Biol. Evol.">
        <title>Comparative Genomic Analysis Identifies a Campylobacter Clade Deficient in Selenium Metabolism.</title>
        <authorList>
            <person name="Miller W.G."/>
            <person name="Yee E."/>
            <person name="Lopes B.S."/>
            <person name="Chapman M.H."/>
            <person name="Huynh S."/>
            <person name="Bono J.L."/>
            <person name="Parker C.T."/>
            <person name="Strachan N.J.C."/>
            <person name="Forbes K.J."/>
        </authorList>
    </citation>
    <scope>NUCLEOTIDE SEQUENCE [LARGE SCALE GENOMIC DNA]</scope>
    <source>
        <strain evidence="2 3">RM9261</strain>
    </source>
</reference>
<gene>
    <name evidence="2" type="ORF">CVIC9261_08055</name>
</gene>
<organism evidence="2 3">
    <name type="scientific">Campylobacter vicugnae</name>
    <dbReference type="NCBI Taxonomy" id="1660076"/>
    <lineage>
        <taxon>Bacteria</taxon>
        <taxon>Pseudomonadati</taxon>
        <taxon>Campylobacterota</taxon>
        <taxon>Epsilonproteobacteria</taxon>
        <taxon>Campylobacterales</taxon>
        <taxon>Campylobacteraceae</taxon>
        <taxon>Campylobacter</taxon>
    </lineage>
</organism>
<evidence type="ECO:0000256" key="1">
    <source>
        <dbReference type="SAM" id="Coils"/>
    </source>
</evidence>
<protein>
    <recommendedName>
        <fullName evidence="4">Sugar transferase</fullName>
    </recommendedName>
</protein>